<dbReference type="GO" id="GO:0004803">
    <property type="term" value="F:transposase activity"/>
    <property type="evidence" value="ECO:0007669"/>
    <property type="project" value="InterPro"/>
</dbReference>
<dbReference type="GO" id="GO:0006313">
    <property type="term" value="P:DNA transposition"/>
    <property type="evidence" value="ECO:0007669"/>
    <property type="project" value="InterPro"/>
</dbReference>
<accession>A0A4R2K7C0</accession>
<evidence type="ECO:0000313" key="1">
    <source>
        <dbReference type="EMBL" id="TCO67912.1"/>
    </source>
</evidence>
<proteinExistence type="predicted"/>
<dbReference type="Pfam" id="PF01527">
    <property type="entry name" value="HTH_Tnp_1"/>
    <property type="match status" value="1"/>
</dbReference>
<name>A0A4R2K7C0_9FIRM</name>
<comment type="caution">
    <text evidence="1">The sequence shown here is derived from an EMBL/GenBank/DDBJ whole genome shotgun (WGS) entry which is preliminary data.</text>
</comment>
<gene>
    <name evidence="1" type="ORF">EV214_1514</name>
</gene>
<organism evidence="1 2">
    <name type="scientific">Marinisporobacter balticus</name>
    <dbReference type="NCBI Taxonomy" id="2018667"/>
    <lineage>
        <taxon>Bacteria</taxon>
        <taxon>Bacillati</taxon>
        <taxon>Bacillota</taxon>
        <taxon>Clostridia</taxon>
        <taxon>Peptostreptococcales</taxon>
        <taxon>Thermotaleaceae</taxon>
        <taxon>Marinisporobacter</taxon>
    </lineage>
</organism>
<dbReference type="SUPFAM" id="SSF46689">
    <property type="entry name" value="Homeodomain-like"/>
    <property type="match status" value="1"/>
</dbReference>
<evidence type="ECO:0000313" key="2">
    <source>
        <dbReference type="Proteomes" id="UP000294919"/>
    </source>
</evidence>
<sequence length="113" mass="13366">MKKRRSFTPEFKTQVVLELLREEKELNQLATEHEIAPNMLRNWKKEFLANASNAFSNKKDVAFEEKKIAYENKVESLYKTIGQLTVHVDWLKKKSEQALGSGWEERTGYKDRF</sequence>
<dbReference type="EMBL" id="SLWV01000051">
    <property type="protein sequence ID" value="TCO67912.1"/>
    <property type="molecule type" value="Genomic_DNA"/>
</dbReference>
<reference evidence="1 2" key="1">
    <citation type="submission" date="2019-03" db="EMBL/GenBank/DDBJ databases">
        <title>Genomic Encyclopedia of Type Strains, Phase IV (KMG-IV): sequencing the most valuable type-strain genomes for metagenomic binning, comparative biology and taxonomic classification.</title>
        <authorList>
            <person name="Goeker M."/>
        </authorList>
    </citation>
    <scope>NUCLEOTIDE SEQUENCE [LARGE SCALE GENOMIC DNA]</scope>
    <source>
        <strain evidence="1 2">DSM 102940</strain>
    </source>
</reference>
<keyword evidence="2" id="KW-1185">Reference proteome</keyword>
<protein>
    <submittedName>
        <fullName evidence="1">Transposase</fullName>
    </submittedName>
</protein>
<dbReference type="RefSeq" id="WP_330571345.1">
    <property type="nucleotide sequence ID" value="NZ_SLWV01000051.1"/>
</dbReference>
<dbReference type="Gene3D" id="1.10.10.10">
    <property type="entry name" value="Winged helix-like DNA-binding domain superfamily/Winged helix DNA-binding domain"/>
    <property type="match status" value="1"/>
</dbReference>
<dbReference type="InterPro" id="IPR009057">
    <property type="entry name" value="Homeodomain-like_sf"/>
</dbReference>
<dbReference type="AlphaFoldDB" id="A0A4R2K7C0"/>
<dbReference type="InterPro" id="IPR002514">
    <property type="entry name" value="Transposase_8"/>
</dbReference>
<dbReference type="GO" id="GO:0003677">
    <property type="term" value="F:DNA binding"/>
    <property type="evidence" value="ECO:0007669"/>
    <property type="project" value="InterPro"/>
</dbReference>
<dbReference type="InterPro" id="IPR036388">
    <property type="entry name" value="WH-like_DNA-bd_sf"/>
</dbReference>
<dbReference type="Proteomes" id="UP000294919">
    <property type="component" value="Unassembled WGS sequence"/>
</dbReference>